<feature type="region of interest" description="Disordered" evidence="1">
    <location>
        <begin position="25"/>
        <end position="44"/>
    </location>
</feature>
<keyword evidence="2" id="KW-0732">Signal</keyword>
<feature type="chain" id="PRO_5045162920" evidence="2">
    <location>
        <begin position="21"/>
        <end position="116"/>
    </location>
</feature>
<evidence type="ECO:0000313" key="4">
    <source>
        <dbReference type="Proteomes" id="UP001556367"/>
    </source>
</evidence>
<evidence type="ECO:0000256" key="1">
    <source>
        <dbReference type="SAM" id="MobiDB-lite"/>
    </source>
</evidence>
<gene>
    <name evidence="3" type="ORF">HGRIS_006803</name>
</gene>
<organism evidence="3 4">
    <name type="scientific">Hohenbuehelia grisea</name>
    <dbReference type="NCBI Taxonomy" id="104357"/>
    <lineage>
        <taxon>Eukaryota</taxon>
        <taxon>Fungi</taxon>
        <taxon>Dikarya</taxon>
        <taxon>Basidiomycota</taxon>
        <taxon>Agaricomycotina</taxon>
        <taxon>Agaricomycetes</taxon>
        <taxon>Agaricomycetidae</taxon>
        <taxon>Agaricales</taxon>
        <taxon>Pleurotineae</taxon>
        <taxon>Pleurotaceae</taxon>
        <taxon>Hohenbuehelia</taxon>
    </lineage>
</organism>
<evidence type="ECO:0000256" key="2">
    <source>
        <dbReference type="SAM" id="SignalP"/>
    </source>
</evidence>
<evidence type="ECO:0000313" key="3">
    <source>
        <dbReference type="EMBL" id="KAL0952545.1"/>
    </source>
</evidence>
<feature type="compositionally biased region" description="Basic and acidic residues" evidence="1">
    <location>
        <begin position="107"/>
        <end position="116"/>
    </location>
</feature>
<sequence length="116" mass="11653">MNHSFFAILLPAFIALQAVAGPIAHRADPSSGSISASESLTSAPAATDSASIPVSFAANSTALPSGVSSVVFPSGAPTSTIEVSPSDPTAFPPPPEESNVTDLPPDATEHTRRGQV</sequence>
<protein>
    <submittedName>
        <fullName evidence="3">Uncharacterized protein</fullName>
    </submittedName>
</protein>
<proteinExistence type="predicted"/>
<feature type="region of interest" description="Disordered" evidence="1">
    <location>
        <begin position="74"/>
        <end position="116"/>
    </location>
</feature>
<accession>A0ABR3JAM4</accession>
<comment type="caution">
    <text evidence="3">The sequence shown here is derived from an EMBL/GenBank/DDBJ whole genome shotgun (WGS) entry which is preliminary data.</text>
</comment>
<feature type="compositionally biased region" description="Polar residues" evidence="1">
    <location>
        <begin position="30"/>
        <end position="44"/>
    </location>
</feature>
<keyword evidence="4" id="KW-1185">Reference proteome</keyword>
<reference evidence="4" key="1">
    <citation type="submission" date="2024-06" db="EMBL/GenBank/DDBJ databases">
        <title>Multi-omics analyses provide insights into the biosynthesis of the anticancer antibiotic pleurotin in Hohenbuehelia grisea.</title>
        <authorList>
            <person name="Weaver J.A."/>
            <person name="Alberti F."/>
        </authorList>
    </citation>
    <scope>NUCLEOTIDE SEQUENCE [LARGE SCALE GENOMIC DNA]</scope>
    <source>
        <strain evidence="4">T-177</strain>
    </source>
</reference>
<dbReference type="EMBL" id="JASNQZ010000010">
    <property type="protein sequence ID" value="KAL0952545.1"/>
    <property type="molecule type" value="Genomic_DNA"/>
</dbReference>
<feature type="signal peptide" evidence="2">
    <location>
        <begin position="1"/>
        <end position="20"/>
    </location>
</feature>
<dbReference type="Proteomes" id="UP001556367">
    <property type="component" value="Unassembled WGS sequence"/>
</dbReference>
<name>A0ABR3JAM4_9AGAR</name>